<dbReference type="Gramene" id="evm.model.06.1329">
    <property type="protein sequence ID" value="cds.evm.model.06.1329"/>
    <property type="gene ID" value="evm.TU.06.1329"/>
</dbReference>
<dbReference type="EnsemblPlants" id="evm.model.06.1329">
    <property type="protein sequence ID" value="cds.evm.model.06.1329"/>
    <property type="gene ID" value="evm.TU.06.1329"/>
</dbReference>
<reference evidence="1" key="1">
    <citation type="submission" date="2018-11" db="EMBL/GenBank/DDBJ databases">
        <authorList>
            <person name="Grassa J C."/>
        </authorList>
    </citation>
    <scope>NUCLEOTIDE SEQUENCE [LARGE SCALE GENOMIC DNA]</scope>
</reference>
<dbReference type="AlphaFoldDB" id="A0A803PU04"/>
<evidence type="ECO:0008006" key="3">
    <source>
        <dbReference type="Google" id="ProtNLM"/>
    </source>
</evidence>
<dbReference type="PANTHER" id="PTHR48449:SF1">
    <property type="entry name" value="DUF1985 DOMAIN-CONTAINING PROTEIN"/>
    <property type="match status" value="1"/>
</dbReference>
<evidence type="ECO:0000313" key="1">
    <source>
        <dbReference type="EnsemblPlants" id="cds.evm.model.06.1329"/>
    </source>
</evidence>
<keyword evidence="2" id="KW-1185">Reference proteome</keyword>
<reference evidence="1" key="2">
    <citation type="submission" date="2021-03" db="UniProtKB">
        <authorList>
            <consortium name="EnsemblPlants"/>
        </authorList>
    </citation>
    <scope>IDENTIFICATION</scope>
</reference>
<name>A0A803PU04_CANSA</name>
<organism evidence="1 2">
    <name type="scientific">Cannabis sativa</name>
    <name type="common">Hemp</name>
    <name type="synonym">Marijuana</name>
    <dbReference type="NCBI Taxonomy" id="3483"/>
    <lineage>
        <taxon>Eukaryota</taxon>
        <taxon>Viridiplantae</taxon>
        <taxon>Streptophyta</taxon>
        <taxon>Embryophyta</taxon>
        <taxon>Tracheophyta</taxon>
        <taxon>Spermatophyta</taxon>
        <taxon>Magnoliopsida</taxon>
        <taxon>eudicotyledons</taxon>
        <taxon>Gunneridae</taxon>
        <taxon>Pentapetalae</taxon>
        <taxon>rosids</taxon>
        <taxon>fabids</taxon>
        <taxon>Rosales</taxon>
        <taxon>Cannabaceae</taxon>
        <taxon>Cannabis</taxon>
    </lineage>
</organism>
<dbReference type="PANTHER" id="PTHR48449">
    <property type="entry name" value="DUF1985 DOMAIN-CONTAINING PROTEIN"/>
    <property type="match status" value="1"/>
</dbReference>
<accession>A0A803PU04</accession>
<dbReference type="EMBL" id="UZAU01000603">
    <property type="status" value="NOT_ANNOTATED_CDS"/>
    <property type="molecule type" value="Genomic_DNA"/>
</dbReference>
<dbReference type="Proteomes" id="UP000596661">
    <property type="component" value="Chromosome 6"/>
</dbReference>
<evidence type="ECO:0000313" key="2">
    <source>
        <dbReference type="Proteomes" id="UP000596661"/>
    </source>
</evidence>
<protein>
    <recommendedName>
        <fullName evidence="3">Ubiquitin-like protease family profile domain-containing protein</fullName>
    </recommendedName>
</protein>
<sequence length="613" mass="70575">MDIVPYVDSSIQVQDVPQPVDSDKVVNVPSVCSDSETGSEVLVDDSKKPEFKEEEEVREVHQEWEDFEKWFLIREKVVWFGLEEFVLITRVSPEGSSNLNEFKQKMSFKKKIFPDLTIKVIQEQVRGRDLPDLRNIAFGKLFWDTTFHFMNLAFKDGDDIFYKTEKAKDEKDKSYSFKFKGFPFSFLIWLFEILISLSPKYCKRIANTYTRLLNWEITYKKNNGGYSELVSEVFNNPEATVKDFYPVGRELKKSAIQNLKFEPIYLSKKPRGFDGKFSKLELALVCIQEDQKKILLSIKNLKDEFSIKFDEVIELLKSKSGSSVPKDVKDKVEDSCSKNLEFGGNDDELPDPLSPEVVSKFNLPDYDDESGELQLSVVQEDKVHSSLGEGKDEAFVFSDEHILVDQSILGLVDSLTQAYASAISKEKEPSGEVEFDPKEMFPFVQEIGMNTDTDDCEDYVMWIEGARLLKKKNNEKTSGDIEPPFDFSIAQIDDKSCILRTKVFLYNSMKNMKTNQMKILPISLRIDTPIVYEFVDKLPSQSRSDCGVFVYANLFIRDKINEVPPNMDDMIANYRNDLVVTLYNYAQKKINEGYSTEDRAKGKKSKKKNLDSC</sequence>
<proteinExistence type="predicted"/>